<dbReference type="InterPro" id="IPR051939">
    <property type="entry name" value="Glycosyltr_41/O-GlcNAc_trsf"/>
</dbReference>
<keyword evidence="2" id="KW-0328">Glycosyltransferase</keyword>
<gene>
    <name evidence="5" type="ORF">VFH_II222520</name>
</gene>
<dbReference type="InterPro" id="IPR019382">
    <property type="entry name" value="eIF3l"/>
</dbReference>
<dbReference type="PANTHER" id="PTHR44835">
    <property type="entry name" value="UDP-N-ACETYLGLUCOSAMINE--PEPTIDE N-ACETYLGLUCOSAMINYLTRANSFERASE SPINDLY-RELATED"/>
    <property type="match status" value="1"/>
</dbReference>
<dbReference type="InterPro" id="IPR011990">
    <property type="entry name" value="TPR-like_helical_dom_sf"/>
</dbReference>
<dbReference type="Proteomes" id="UP001157006">
    <property type="component" value="Chromosome 2"/>
</dbReference>
<evidence type="ECO:0000256" key="2">
    <source>
        <dbReference type="ARBA" id="ARBA00022676"/>
    </source>
</evidence>
<evidence type="ECO:0000256" key="4">
    <source>
        <dbReference type="PROSITE-ProRule" id="PRU00339"/>
    </source>
</evidence>
<dbReference type="SUPFAM" id="SSF48452">
    <property type="entry name" value="TPR-like"/>
    <property type="match status" value="1"/>
</dbReference>
<sequence>MGVIYKNRGDLEAAITYYERCLTVSPNFEIAKNNMATALTDLGTKVYHHKSLPYEHILRKNEQMYAFLGIFLSLCPQSKLVDETVNSQLREKYGEKMIGIATRLNYFCPRFFPTQVFWSYPNQKDSKQVRGITLHEKFDFSNSAVCVANNHRDNLLFKQWDPGKISLFSY</sequence>
<dbReference type="GO" id="GO:0016757">
    <property type="term" value="F:glycosyltransferase activity"/>
    <property type="evidence" value="ECO:0007669"/>
    <property type="project" value="UniProtKB-KW"/>
</dbReference>
<accession>A0AAV0ZRQ5</accession>
<evidence type="ECO:0000256" key="1">
    <source>
        <dbReference type="ARBA" id="ARBA00004922"/>
    </source>
</evidence>
<dbReference type="PROSITE" id="PS50293">
    <property type="entry name" value="TPR_REGION"/>
    <property type="match status" value="1"/>
</dbReference>
<name>A0AAV0ZRQ5_VICFA</name>
<protein>
    <submittedName>
        <fullName evidence="5">Uncharacterized protein</fullName>
    </submittedName>
</protein>
<evidence type="ECO:0000313" key="6">
    <source>
        <dbReference type="Proteomes" id="UP001157006"/>
    </source>
</evidence>
<dbReference type="Gene3D" id="1.25.40.10">
    <property type="entry name" value="Tetratricopeptide repeat domain"/>
    <property type="match status" value="1"/>
</dbReference>
<dbReference type="EMBL" id="OX451737">
    <property type="protein sequence ID" value="CAI8600426.1"/>
    <property type="molecule type" value="Genomic_DNA"/>
</dbReference>
<evidence type="ECO:0000256" key="3">
    <source>
        <dbReference type="ARBA" id="ARBA00022679"/>
    </source>
</evidence>
<dbReference type="InterPro" id="IPR019734">
    <property type="entry name" value="TPR_rpt"/>
</dbReference>
<keyword evidence="4" id="KW-0802">TPR repeat</keyword>
<dbReference type="Pfam" id="PF10255">
    <property type="entry name" value="Paf67"/>
    <property type="match status" value="1"/>
</dbReference>
<proteinExistence type="predicted"/>
<dbReference type="Pfam" id="PF13181">
    <property type="entry name" value="TPR_8"/>
    <property type="match status" value="1"/>
</dbReference>
<dbReference type="GO" id="GO:0003743">
    <property type="term" value="F:translation initiation factor activity"/>
    <property type="evidence" value="ECO:0007669"/>
    <property type="project" value="InterPro"/>
</dbReference>
<feature type="repeat" description="TPR" evidence="4">
    <location>
        <begin position="1"/>
        <end position="28"/>
    </location>
</feature>
<dbReference type="PROSITE" id="PS50005">
    <property type="entry name" value="TPR"/>
    <property type="match status" value="1"/>
</dbReference>
<dbReference type="GO" id="GO:0005852">
    <property type="term" value="C:eukaryotic translation initiation factor 3 complex"/>
    <property type="evidence" value="ECO:0007669"/>
    <property type="project" value="InterPro"/>
</dbReference>
<comment type="pathway">
    <text evidence="1">Protein modification; protein glycosylation.</text>
</comment>
<organism evidence="5 6">
    <name type="scientific">Vicia faba</name>
    <name type="common">Broad bean</name>
    <name type="synonym">Faba vulgaris</name>
    <dbReference type="NCBI Taxonomy" id="3906"/>
    <lineage>
        <taxon>Eukaryota</taxon>
        <taxon>Viridiplantae</taxon>
        <taxon>Streptophyta</taxon>
        <taxon>Embryophyta</taxon>
        <taxon>Tracheophyta</taxon>
        <taxon>Spermatophyta</taxon>
        <taxon>Magnoliopsida</taxon>
        <taxon>eudicotyledons</taxon>
        <taxon>Gunneridae</taxon>
        <taxon>Pentapetalae</taxon>
        <taxon>rosids</taxon>
        <taxon>fabids</taxon>
        <taxon>Fabales</taxon>
        <taxon>Fabaceae</taxon>
        <taxon>Papilionoideae</taxon>
        <taxon>50 kb inversion clade</taxon>
        <taxon>NPAAA clade</taxon>
        <taxon>Hologalegina</taxon>
        <taxon>IRL clade</taxon>
        <taxon>Fabeae</taxon>
        <taxon>Vicia</taxon>
    </lineage>
</organism>
<evidence type="ECO:0000313" key="5">
    <source>
        <dbReference type="EMBL" id="CAI8600426.1"/>
    </source>
</evidence>
<keyword evidence="3" id="KW-0808">Transferase</keyword>
<dbReference type="AlphaFoldDB" id="A0AAV0ZRQ5"/>
<dbReference type="PANTHER" id="PTHR44835:SF1">
    <property type="entry name" value="PROTEIN O-GLCNAC TRANSFERASE"/>
    <property type="match status" value="1"/>
</dbReference>
<keyword evidence="6" id="KW-1185">Reference proteome</keyword>
<reference evidence="5 6" key="1">
    <citation type="submission" date="2023-01" db="EMBL/GenBank/DDBJ databases">
        <authorList>
            <person name="Kreplak J."/>
        </authorList>
    </citation>
    <scope>NUCLEOTIDE SEQUENCE [LARGE SCALE GENOMIC DNA]</scope>
</reference>